<dbReference type="Proteomes" id="UP000271241">
    <property type="component" value="Unassembled WGS sequence"/>
</dbReference>
<evidence type="ECO:0000313" key="3">
    <source>
        <dbReference type="Proteomes" id="UP000271241"/>
    </source>
</evidence>
<protein>
    <submittedName>
        <fullName evidence="2">Uncharacterized protein</fullName>
    </submittedName>
</protein>
<evidence type="ECO:0000256" key="1">
    <source>
        <dbReference type="SAM" id="MobiDB-lite"/>
    </source>
</evidence>
<reference evidence="3" key="1">
    <citation type="journal article" date="2018" name="Nat. Microbiol.">
        <title>Leveraging single-cell genomics to expand the fungal tree of life.</title>
        <authorList>
            <person name="Ahrendt S.R."/>
            <person name="Quandt C.A."/>
            <person name="Ciobanu D."/>
            <person name="Clum A."/>
            <person name="Salamov A."/>
            <person name="Andreopoulos B."/>
            <person name="Cheng J.F."/>
            <person name="Woyke T."/>
            <person name="Pelin A."/>
            <person name="Henrissat B."/>
            <person name="Reynolds N.K."/>
            <person name="Benny G.L."/>
            <person name="Smith M.E."/>
            <person name="James T.Y."/>
            <person name="Grigoriev I.V."/>
        </authorList>
    </citation>
    <scope>NUCLEOTIDE SEQUENCE [LARGE SCALE GENOMIC DNA]</scope>
    <source>
        <strain evidence="3">RSA 1356</strain>
    </source>
</reference>
<feature type="compositionally biased region" description="Polar residues" evidence="1">
    <location>
        <begin position="146"/>
        <end position="159"/>
    </location>
</feature>
<feature type="compositionally biased region" description="Polar residues" evidence="1">
    <location>
        <begin position="55"/>
        <end position="71"/>
    </location>
</feature>
<organism evidence="2 3">
    <name type="scientific">Thamnocephalis sphaerospora</name>
    <dbReference type="NCBI Taxonomy" id="78915"/>
    <lineage>
        <taxon>Eukaryota</taxon>
        <taxon>Fungi</taxon>
        <taxon>Fungi incertae sedis</taxon>
        <taxon>Zoopagomycota</taxon>
        <taxon>Zoopagomycotina</taxon>
        <taxon>Zoopagomycetes</taxon>
        <taxon>Zoopagales</taxon>
        <taxon>Sigmoideomycetaceae</taxon>
        <taxon>Thamnocephalis</taxon>
    </lineage>
</organism>
<feature type="compositionally biased region" description="Polar residues" evidence="1">
    <location>
        <begin position="97"/>
        <end position="110"/>
    </location>
</feature>
<feature type="compositionally biased region" description="Basic residues" evidence="1">
    <location>
        <begin position="179"/>
        <end position="193"/>
    </location>
</feature>
<feature type="compositionally biased region" description="Low complexity" evidence="1">
    <location>
        <begin position="111"/>
        <end position="138"/>
    </location>
</feature>
<sequence length="517" mass="55421">MELTQNGWLSPKEKPAAIFPVAEQQEPVAKKKTLRKALSLAFTSSTAAKADNADNLISLSPEQTANATSAEASGEPAKNDNRSSWTLRMLRRRNSSADKSTLSDRPTTMLSLATSTTETVSSSGGTSASSDTASSTASLRAKDFSTPASPISMRSSNSGDGVAAVKSTRAKDPITGKPVKPKRKSSANSRHRTPASDPARLANPSAIDFFSIPGMISTANNIEATLVNRIDEYREYKPLNKKQREFAKLITKTDQTIKMSLTSKQLADMDTKHSVRNTMTPRSPVAGPSSVISTDDDEDKLAALEHVPEEGILTRQSICKLPDVREHPDVPRTSSDSILIGDDESSNSKFVTAYVSTAESLSSTTSSPVLCSRSLRTRPNSSSILQSPASVSGAVGLHFVSTSAVKSVEAGPTSAPLLSPTMAMAVQSPTSSRPHQNHECLNEGSNRILAVTTAPTNSEAKTEPRRHRMLRKVWSSSQIRQDRWADEQAYFPSLPTLQPDVWSRSGPPASGCRSPVA</sequence>
<feature type="region of interest" description="Disordered" evidence="1">
    <location>
        <begin position="495"/>
        <end position="517"/>
    </location>
</feature>
<feature type="region of interest" description="Disordered" evidence="1">
    <location>
        <begin position="51"/>
        <end position="201"/>
    </location>
</feature>
<accession>A0A4P9XTN1</accession>
<gene>
    <name evidence="2" type="ORF">THASP1DRAFT_28687</name>
</gene>
<name>A0A4P9XTN1_9FUNG</name>
<evidence type="ECO:0000313" key="2">
    <source>
        <dbReference type="EMBL" id="RKP09527.1"/>
    </source>
</evidence>
<feature type="region of interest" description="Disordered" evidence="1">
    <location>
        <begin position="275"/>
        <end position="294"/>
    </location>
</feature>
<dbReference type="EMBL" id="KZ992507">
    <property type="protein sequence ID" value="RKP09527.1"/>
    <property type="molecule type" value="Genomic_DNA"/>
</dbReference>
<dbReference type="AlphaFoldDB" id="A0A4P9XTN1"/>
<proteinExistence type="predicted"/>
<feature type="region of interest" description="Disordered" evidence="1">
    <location>
        <begin position="454"/>
        <end position="479"/>
    </location>
</feature>
<keyword evidence="3" id="KW-1185">Reference proteome</keyword>